<accession>A0A9P4JXG2</accession>
<name>A0A9P4JXG2_9PLEO</name>
<gene>
    <name evidence="2" type="ORF">GQ43DRAFT_437131</name>
</gene>
<keyword evidence="3" id="KW-1185">Reference proteome</keyword>
<evidence type="ECO:0008006" key="4">
    <source>
        <dbReference type="Google" id="ProtNLM"/>
    </source>
</evidence>
<protein>
    <recommendedName>
        <fullName evidence="4">G-patch domain-containing protein</fullName>
    </recommendedName>
</protein>
<feature type="compositionally biased region" description="Basic and acidic residues" evidence="1">
    <location>
        <begin position="246"/>
        <end position="264"/>
    </location>
</feature>
<feature type="compositionally biased region" description="Polar residues" evidence="1">
    <location>
        <begin position="103"/>
        <end position="120"/>
    </location>
</feature>
<dbReference type="Proteomes" id="UP000799536">
    <property type="component" value="Unassembled WGS sequence"/>
</dbReference>
<feature type="region of interest" description="Disordered" evidence="1">
    <location>
        <begin position="246"/>
        <end position="318"/>
    </location>
</feature>
<feature type="compositionally biased region" description="Basic and acidic residues" evidence="1">
    <location>
        <begin position="176"/>
        <end position="194"/>
    </location>
</feature>
<sequence length="366" mass="40685">MDARAYLTSQGWRGEGHSLDKTGRGIKKPLLIAHKQDLLGLGKKRAAQNVSDQWWMRAFDESLKGIGTGQVSALSTVRKTGINRAGLYGFFVEGEGLAGTVSNTEASSVNGVSNTTTPPTSASEESDSASEESDSESSSDSDSDSEMSEAVEIITATPIQPVDEPQRESRKRKHTDSKGEVRKRRKDLETEKAKPQPKLMLAKKQDKASKDAPQQAQVDREKTARKLKRALKNEMAVEVILRDDILKSHKSTPEELQKNSEKEVKARKKIRSAKLEEQATRAEKKAEKQAKRVQKPAEKEAKVKKRKRLEKDIAKNAPQITAKLAKLSAVEKAQYAKRAASKNQSLEEYVLRRIEKKDEKRASKAV</sequence>
<evidence type="ECO:0000256" key="1">
    <source>
        <dbReference type="SAM" id="MobiDB-lite"/>
    </source>
</evidence>
<dbReference type="OrthoDB" id="3366546at2759"/>
<dbReference type="EMBL" id="ML993858">
    <property type="protein sequence ID" value="KAF2205317.1"/>
    <property type="molecule type" value="Genomic_DNA"/>
</dbReference>
<proteinExistence type="predicted"/>
<evidence type="ECO:0000313" key="3">
    <source>
        <dbReference type="Proteomes" id="UP000799536"/>
    </source>
</evidence>
<feature type="region of interest" description="Disordered" evidence="1">
    <location>
        <begin position="103"/>
        <end position="224"/>
    </location>
</feature>
<reference evidence="2" key="1">
    <citation type="journal article" date="2020" name="Stud. Mycol.">
        <title>101 Dothideomycetes genomes: a test case for predicting lifestyles and emergence of pathogens.</title>
        <authorList>
            <person name="Haridas S."/>
            <person name="Albert R."/>
            <person name="Binder M."/>
            <person name="Bloem J."/>
            <person name="Labutti K."/>
            <person name="Salamov A."/>
            <person name="Andreopoulos B."/>
            <person name="Baker S."/>
            <person name="Barry K."/>
            <person name="Bills G."/>
            <person name="Bluhm B."/>
            <person name="Cannon C."/>
            <person name="Castanera R."/>
            <person name="Culley D."/>
            <person name="Daum C."/>
            <person name="Ezra D."/>
            <person name="Gonzalez J."/>
            <person name="Henrissat B."/>
            <person name="Kuo A."/>
            <person name="Liang C."/>
            <person name="Lipzen A."/>
            <person name="Lutzoni F."/>
            <person name="Magnuson J."/>
            <person name="Mondo S."/>
            <person name="Nolan M."/>
            <person name="Ohm R."/>
            <person name="Pangilinan J."/>
            <person name="Park H.-J."/>
            <person name="Ramirez L."/>
            <person name="Alfaro M."/>
            <person name="Sun H."/>
            <person name="Tritt A."/>
            <person name="Yoshinaga Y."/>
            <person name="Zwiers L.-H."/>
            <person name="Turgeon B."/>
            <person name="Goodwin S."/>
            <person name="Spatafora J."/>
            <person name="Crous P."/>
            <person name="Grigoriev I."/>
        </authorList>
    </citation>
    <scope>NUCLEOTIDE SEQUENCE</scope>
    <source>
        <strain evidence="2">ATCC 74209</strain>
    </source>
</reference>
<organism evidence="2 3">
    <name type="scientific">Delitschia confertaspora ATCC 74209</name>
    <dbReference type="NCBI Taxonomy" id="1513339"/>
    <lineage>
        <taxon>Eukaryota</taxon>
        <taxon>Fungi</taxon>
        <taxon>Dikarya</taxon>
        <taxon>Ascomycota</taxon>
        <taxon>Pezizomycotina</taxon>
        <taxon>Dothideomycetes</taxon>
        <taxon>Pleosporomycetidae</taxon>
        <taxon>Pleosporales</taxon>
        <taxon>Delitschiaceae</taxon>
        <taxon>Delitschia</taxon>
    </lineage>
</organism>
<comment type="caution">
    <text evidence="2">The sequence shown here is derived from an EMBL/GenBank/DDBJ whole genome shotgun (WGS) entry which is preliminary data.</text>
</comment>
<dbReference type="AlphaFoldDB" id="A0A9P4JXG2"/>
<feature type="compositionally biased region" description="Basic and acidic residues" evidence="1">
    <location>
        <begin position="273"/>
        <end position="301"/>
    </location>
</feature>
<evidence type="ECO:0000313" key="2">
    <source>
        <dbReference type="EMBL" id="KAF2205317.1"/>
    </source>
</evidence>
<feature type="compositionally biased region" description="Acidic residues" evidence="1">
    <location>
        <begin position="124"/>
        <end position="149"/>
    </location>
</feature>